<dbReference type="GO" id="GO:0016491">
    <property type="term" value="F:oxidoreductase activity"/>
    <property type="evidence" value="ECO:0007669"/>
    <property type="project" value="InterPro"/>
</dbReference>
<dbReference type="PROSITE" id="PS51352">
    <property type="entry name" value="THIOREDOXIN_2"/>
    <property type="match status" value="1"/>
</dbReference>
<evidence type="ECO:0000313" key="2">
    <source>
        <dbReference type="EMBL" id="SEI59555.1"/>
    </source>
</evidence>
<dbReference type="InterPro" id="IPR013766">
    <property type="entry name" value="Thioredoxin_domain"/>
</dbReference>
<dbReference type="EMBL" id="FNYR01000003">
    <property type="protein sequence ID" value="SEI59555.1"/>
    <property type="molecule type" value="Genomic_DNA"/>
</dbReference>
<dbReference type="InterPro" id="IPR036249">
    <property type="entry name" value="Thioredoxin-like_sf"/>
</dbReference>
<dbReference type="InterPro" id="IPR000866">
    <property type="entry name" value="AhpC/TSA"/>
</dbReference>
<keyword evidence="3" id="KW-1185">Reference proteome</keyword>
<accession>A0A1H6S734</accession>
<dbReference type="GeneID" id="35003370"/>
<accession>A0A2H4Q4S2</accession>
<proteinExistence type="predicted"/>
<reference evidence="2 3" key="1">
    <citation type="submission" date="2016-10" db="EMBL/GenBank/DDBJ databases">
        <authorList>
            <person name="de Groot N.N."/>
        </authorList>
    </citation>
    <scope>NUCLEOTIDE SEQUENCE [LARGE SCALE GENOMIC DNA]</scope>
    <source>
        <strain evidence="2 3">DSM 22187</strain>
    </source>
</reference>
<dbReference type="OrthoDB" id="146452at2157"/>
<evidence type="ECO:0000313" key="3">
    <source>
        <dbReference type="Proteomes" id="UP000198888"/>
    </source>
</evidence>
<dbReference type="RefSeq" id="WP_089671107.1">
    <property type="nucleotide sequence ID" value="NZ_CP024845.1"/>
</dbReference>
<dbReference type="AlphaFoldDB" id="A0A1H6S734"/>
<dbReference type="KEGG" id="hae:halTADL_2598"/>
<dbReference type="GO" id="GO:0016209">
    <property type="term" value="F:antioxidant activity"/>
    <property type="evidence" value="ECO:0007669"/>
    <property type="project" value="InterPro"/>
</dbReference>
<dbReference type="Gene3D" id="3.40.30.10">
    <property type="entry name" value="Glutaredoxin"/>
    <property type="match status" value="1"/>
</dbReference>
<dbReference type="Pfam" id="PF00578">
    <property type="entry name" value="AhpC-TSA"/>
    <property type="match status" value="1"/>
</dbReference>
<dbReference type="SUPFAM" id="SSF52833">
    <property type="entry name" value="Thioredoxin-like"/>
    <property type="match status" value="1"/>
</dbReference>
<dbReference type="STRING" id="1073996.SAMN05444271_103120"/>
<gene>
    <name evidence="2" type="ORF">SAMN05444271_103120</name>
</gene>
<feature type="domain" description="Thioredoxin" evidence="1">
    <location>
        <begin position="1"/>
        <end position="164"/>
    </location>
</feature>
<name>A0A1H6S734_9EURY</name>
<organism evidence="2 3">
    <name type="scientific">Halohasta litchfieldiae</name>
    <dbReference type="NCBI Taxonomy" id="1073996"/>
    <lineage>
        <taxon>Archaea</taxon>
        <taxon>Methanobacteriati</taxon>
        <taxon>Methanobacteriota</taxon>
        <taxon>Stenosarchaea group</taxon>
        <taxon>Halobacteria</taxon>
        <taxon>Halobacteriales</taxon>
        <taxon>Haloferacaceae</taxon>
        <taxon>Halohasta</taxon>
    </lineage>
</organism>
<evidence type="ECO:0000259" key="1">
    <source>
        <dbReference type="PROSITE" id="PS51352"/>
    </source>
</evidence>
<dbReference type="Proteomes" id="UP000198888">
    <property type="component" value="Unassembled WGS sequence"/>
</dbReference>
<sequence length="173" mass="18744">MTAIPNFELPNVGAGPDPFDLAAAATDASTDAIVLLFQRDHHCPKCRQQVQDIAARYDEFEALDTLVVSILPESVENAAEWQAAYDLPYPLLADESKAVGDEFDQPTRFGALGGLHDMIGRMPFAMVLDVRDGEPTAIFTHKGSMPADRPSIDDLLESVRSQVSETPAASVDD</sequence>
<protein>
    <submittedName>
        <fullName evidence="2">Peroxiredoxin Q/BCP</fullName>
    </submittedName>
</protein>